<dbReference type="EMBL" id="BAABWN010000021">
    <property type="protein sequence ID" value="GAA6170244.1"/>
    <property type="molecule type" value="Genomic_DNA"/>
</dbReference>
<reference evidence="2 3" key="1">
    <citation type="submission" date="2024-04" db="EMBL/GenBank/DDBJ databases">
        <title>Draft genome sequence of Sessilibacter corallicola NBRC 116591.</title>
        <authorList>
            <person name="Miyakawa T."/>
            <person name="Kusuya Y."/>
            <person name="Miura T."/>
        </authorList>
    </citation>
    <scope>NUCLEOTIDE SEQUENCE [LARGE SCALE GENOMIC DNA]</scope>
    <source>
        <strain evidence="2 3">KU-00831-HH</strain>
    </source>
</reference>
<dbReference type="RefSeq" id="WP_353304545.1">
    <property type="nucleotide sequence ID" value="NZ_BAABWN010000021.1"/>
</dbReference>
<keyword evidence="3" id="KW-1185">Reference proteome</keyword>
<keyword evidence="1" id="KW-0472">Membrane</keyword>
<evidence type="ECO:0000313" key="3">
    <source>
        <dbReference type="Proteomes" id="UP001465153"/>
    </source>
</evidence>
<proteinExistence type="predicted"/>
<sequence>MTTQESIPQPTLIRSTLFALVAASVVLTVFVLPAEYNIDATGIGKKLGLTQLSTTNQTTASVNPSVKTRTGKDIKEIIVPANGGIEFKVVMQKHQQLTYQWVTPGEALYFDLHGEPEGDTTGYFLSYAVSTASDMKGSFIAPFDGTHGWYWKNTGNQAQLVQLVIEGEYSNLPE</sequence>
<comment type="caution">
    <text evidence="2">The sequence shown here is derived from an EMBL/GenBank/DDBJ whole genome shotgun (WGS) entry which is preliminary data.</text>
</comment>
<keyword evidence="1" id="KW-1133">Transmembrane helix</keyword>
<gene>
    <name evidence="2" type="ORF">NBRC116591_40580</name>
</gene>
<dbReference type="Proteomes" id="UP001465153">
    <property type="component" value="Unassembled WGS sequence"/>
</dbReference>
<feature type="transmembrane region" description="Helical" evidence="1">
    <location>
        <begin position="12"/>
        <end position="32"/>
    </location>
</feature>
<name>A0ABQ0AF21_9GAMM</name>
<accession>A0ABQ0AF21</accession>
<evidence type="ECO:0008006" key="4">
    <source>
        <dbReference type="Google" id="ProtNLM"/>
    </source>
</evidence>
<organism evidence="2 3">
    <name type="scientific">Sessilibacter corallicola</name>
    <dbReference type="NCBI Taxonomy" id="2904075"/>
    <lineage>
        <taxon>Bacteria</taxon>
        <taxon>Pseudomonadati</taxon>
        <taxon>Pseudomonadota</taxon>
        <taxon>Gammaproteobacteria</taxon>
        <taxon>Cellvibrionales</taxon>
        <taxon>Cellvibrionaceae</taxon>
        <taxon>Sessilibacter</taxon>
    </lineage>
</organism>
<keyword evidence="1" id="KW-0812">Transmembrane</keyword>
<evidence type="ECO:0000313" key="2">
    <source>
        <dbReference type="EMBL" id="GAA6170244.1"/>
    </source>
</evidence>
<protein>
    <recommendedName>
        <fullName evidence="4">Transmembrane anchor protein</fullName>
    </recommendedName>
</protein>
<evidence type="ECO:0000256" key="1">
    <source>
        <dbReference type="SAM" id="Phobius"/>
    </source>
</evidence>